<accession>A0A8S5UZI3</accession>
<proteinExistence type="predicted"/>
<name>A0A8S5UZI3_9CAUD</name>
<sequence length="135" mass="15881">MTEETYNLLEEAAQVQLRQVTKIDPETKEGKDHLVKSIHLVELLINTDRDNAEYYDKQERRRIEEERNEAMNETERDKQKLTWGRVGLEMAKVVVPLVVSFAGYNVFQKRILKFEETGRLTSTASRELHLPKCFK</sequence>
<protein>
    <submittedName>
        <fullName evidence="1">Uncharacterized protein</fullName>
    </submittedName>
</protein>
<organism evidence="1">
    <name type="scientific">Siphoviridae sp. ctJT77</name>
    <dbReference type="NCBI Taxonomy" id="2825432"/>
    <lineage>
        <taxon>Viruses</taxon>
        <taxon>Duplodnaviria</taxon>
        <taxon>Heunggongvirae</taxon>
        <taxon>Uroviricota</taxon>
        <taxon>Caudoviricetes</taxon>
    </lineage>
</organism>
<evidence type="ECO:0000313" key="1">
    <source>
        <dbReference type="EMBL" id="DAF99901.1"/>
    </source>
</evidence>
<dbReference type="EMBL" id="BK016174">
    <property type="protein sequence ID" value="DAF99901.1"/>
    <property type="molecule type" value="Genomic_DNA"/>
</dbReference>
<reference evidence="1" key="1">
    <citation type="journal article" date="2021" name="Proc. Natl. Acad. Sci. U.S.A.">
        <title>A Catalog of Tens of Thousands of Viruses from Human Metagenomes Reveals Hidden Associations with Chronic Diseases.</title>
        <authorList>
            <person name="Tisza M.J."/>
            <person name="Buck C.B."/>
        </authorList>
    </citation>
    <scope>NUCLEOTIDE SEQUENCE</scope>
    <source>
        <strain evidence="1">CtJT77</strain>
    </source>
</reference>